<protein>
    <submittedName>
        <fullName evidence="5">AraC family transcriptional regulator</fullName>
    </submittedName>
</protein>
<dbReference type="PANTHER" id="PTHR46796:SF6">
    <property type="entry name" value="ARAC SUBFAMILY"/>
    <property type="match status" value="1"/>
</dbReference>
<evidence type="ECO:0000259" key="4">
    <source>
        <dbReference type="PROSITE" id="PS01124"/>
    </source>
</evidence>
<reference evidence="5 6" key="1">
    <citation type="submission" date="2019-01" db="EMBL/GenBank/DDBJ databases">
        <authorList>
            <person name="Brito A."/>
        </authorList>
    </citation>
    <scope>NUCLEOTIDE SEQUENCE [LARGE SCALE GENOMIC DNA]</scope>
    <source>
        <strain evidence="5">1</strain>
    </source>
</reference>
<gene>
    <name evidence="5" type="ORF">H1P_2720005</name>
</gene>
<dbReference type="InterPro" id="IPR009057">
    <property type="entry name" value="Homeodomain-like_sf"/>
</dbReference>
<sequence length="287" mass="32403">MVSSSTKSSPIVSSLDLGWESLIVEEFQQPLGSGEIFAEKEHTIALCLATKPHRIWQAVDDRSYVGVYTKGDISITPAELPSSYRAYGNDHYLQIRIPPQFLKQVATEAINSDPDRLELKTEFCDRNSQIEQLAMMLRAELYQGSNGVGKLYIESLANALTVNLLRDYSGTKPQVAIYKGGLSDLQLLQVTDYINDHLTQSIKLKDLAEFLGISQFHFSRLFKKSTGISPHQYVIQQRIELAKQLLKKADISIANIALECGFNSHAHLGKYFRQMTGMTPREYRQNR</sequence>
<proteinExistence type="predicted"/>
<accession>A0A563VT13</accession>
<evidence type="ECO:0000313" key="5">
    <source>
        <dbReference type="EMBL" id="VEP14577.1"/>
    </source>
</evidence>
<name>A0A563VT13_9CYAN</name>
<keyword evidence="6" id="KW-1185">Reference proteome</keyword>
<evidence type="ECO:0000256" key="3">
    <source>
        <dbReference type="ARBA" id="ARBA00023163"/>
    </source>
</evidence>
<dbReference type="GO" id="GO:0043565">
    <property type="term" value="F:sequence-specific DNA binding"/>
    <property type="evidence" value="ECO:0007669"/>
    <property type="project" value="InterPro"/>
</dbReference>
<organism evidence="5 6">
    <name type="scientific">Hyella patelloides LEGE 07179</name>
    <dbReference type="NCBI Taxonomy" id="945734"/>
    <lineage>
        <taxon>Bacteria</taxon>
        <taxon>Bacillati</taxon>
        <taxon>Cyanobacteriota</taxon>
        <taxon>Cyanophyceae</taxon>
        <taxon>Pleurocapsales</taxon>
        <taxon>Hyellaceae</taxon>
        <taxon>Hyella</taxon>
    </lineage>
</organism>
<dbReference type="Pfam" id="PF12833">
    <property type="entry name" value="HTH_18"/>
    <property type="match status" value="1"/>
</dbReference>
<dbReference type="Proteomes" id="UP000320055">
    <property type="component" value="Unassembled WGS sequence"/>
</dbReference>
<feature type="domain" description="HTH araC/xylS-type" evidence="4">
    <location>
        <begin position="188"/>
        <end position="286"/>
    </location>
</feature>
<dbReference type="PROSITE" id="PS00041">
    <property type="entry name" value="HTH_ARAC_FAMILY_1"/>
    <property type="match status" value="1"/>
</dbReference>
<evidence type="ECO:0000256" key="2">
    <source>
        <dbReference type="ARBA" id="ARBA00023125"/>
    </source>
</evidence>
<keyword evidence="2" id="KW-0238">DNA-binding</keyword>
<dbReference type="Gene3D" id="1.10.10.60">
    <property type="entry name" value="Homeodomain-like"/>
    <property type="match status" value="2"/>
</dbReference>
<keyword evidence="3" id="KW-0804">Transcription</keyword>
<dbReference type="InterPro" id="IPR018062">
    <property type="entry name" value="HTH_AraC-typ_CS"/>
</dbReference>
<evidence type="ECO:0000313" key="6">
    <source>
        <dbReference type="Proteomes" id="UP000320055"/>
    </source>
</evidence>
<dbReference type="PROSITE" id="PS01124">
    <property type="entry name" value="HTH_ARAC_FAMILY_2"/>
    <property type="match status" value="1"/>
</dbReference>
<dbReference type="PANTHER" id="PTHR46796">
    <property type="entry name" value="HTH-TYPE TRANSCRIPTIONAL ACTIVATOR RHAS-RELATED"/>
    <property type="match status" value="1"/>
</dbReference>
<dbReference type="RefSeq" id="WP_144873206.1">
    <property type="nucleotide sequence ID" value="NZ_LR214015.1"/>
</dbReference>
<dbReference type="OrthoDB" id="516574at2"/>
<evidence type="ECO:0000256" key="1">
    <source>
        <dbReference type="ARBA" id="ARBA00023015"/>
    </source>
</evidence>
<dbReference type="SUPFAM" id="SSF46689">
    <property type="entry name" value="Homeodomain-like"/>
    <property type="match status" value="2"/>
</dbReference>
<dbReference type="AlphaFoldDB" id="A0A563VT13"/>
<keyword evidence="1" id="KW-0805">Transcription regulation</keyword>
<dbReference type="InterPro" id="IPR018060">
    <property type="entry name" value="HTH_AraC"/>
</dbReference>
<dbReference type="EMBL" id="CAACVJ010000193">
    <property type="protein sequence ID" value="VEP14577.1"/>
    <property type="molecule type" value="Genomic_DNA"/>
</dbReference>
<dbReference type="SMART" id="SM00342">
    <property type="entry name" value="HTH_ARAC"/>
    <property type="match status" value="1"/>
</dbReference>
<dbReference type="InterPro" id="IPR050204">
    <property type="entry name" value="AraC_XylS_family_regulators"/>
</dbReference>
<dbReference type="GO" id="GO:0003700">
    <property type="term" value="F:DNA-binding transcription factor activity"/>
    <property type="evidence" value="ECO:0007669"/>
    <property type="project" value="InterPro"/>
</dbReference>